<evidence type="ECO:0000313" key="2">
    <source>
        <dbReference type="Proteomes" id="UP000278627"/>
    </source>
</evidence>
<protein>
    <submittedName>
        <fullName evidence="3">LIM zinc-binding domain-containing protein</fullName>
    </submittedName>
</protein>
<name>A0A0N4TIJ2_BRUPA</name>
<dbReference type="Proteomes" id="UP000278627">
    <property type="component" value="Unassembled WGS sequence"/>
</dbReference>
<accession>A0A0N4TIJ2</accession>
<organism evidence="3">
    <name type="scientific">Brugia pahangi</name>
    <name type="common">Filarial nematode worm</name>
    <dbReference type="NCBI Taxonomy" id="6280"/>
    <lineage>
        <taxon>Eukaryota</taxon>
        <taxon>Metazoa</taxon>
        <taxon>Ecdysozoa</taxon>
        <taxon>Nematoda</taxon>
        <taxon>Chromadorea</taxon>
        <taxon>Rhabditida</taxon>
        <taxon>Spirurina</taxon>
        <taxon>Spiruromorpha</taxon>
        <taxon>Filarioidea</taxon>
        <taxon>Onchocercidae</taxon>
        <taxon>Brugia</taxon>
    </lineage>
</organism>
<evidence type="ECO:0000313" key="3">
    <source>
        <dbReference type="WBParaSite" id="BPAG_0000805301-mRNA-1"/>
    </source>
</evidence>
<evidence type="ECO:0000313" key="1">
    <source>
        <dbReference type="EMBL" id="VDN89201.1"/>
    </source>
</evidence>
<reference evidence="3" key="1">
    <citation type="submission" date="2017-02" db="UniProtKB">
        <authorList>
            <consortium name="WormBaseParasite"/>
        </authorList>
    </citation>
    <scope>IDENTIFICATION</scope>
</reference>
<sequence length="85" mass="9763">MLQQCKKCKICEKVVGYVAAMRWSRPSVARCSDAGRIAIVRTSVLVLSELFFLTSTDPFRQLSAEQGKHTVLSYGFHMWYNTRFI</sequence>
<dbReference type="AlphaFoldDB" id="A0A0N4TIJ2"/>
<dbReference type="WBParaSite" id="BPAG_0000805301-mRNA-1">
    <property type="protein sequence ID" value="BPAG_0000805301-mRNA-1"/>
    <property type="gene ID" value="BPAG_0000805301"/>
</dbReference>
<keyword evidence="2" id="KW-1185">Reference proteome</keyword>
<dbReference type="EMBL" id="UZAD01013130">
    <property type="protein sequence ID" value="VDN89201.1"/>
    <property type="molecule type" value="Genomic_DNA"/>
</dbReference>
<reference evidence="1 2" key="2">
    <citation type="submission" date="2018-11" db="EMBL/GenBank/DDBJ databases">
        <authorList>
            <consortium name="Pathogen Informatics"/>
        </authorList>
    </citation>
    <scope>NUCLEOTIDE SEQUENCE [LARGE SCALE GENOMIC DNA]</scope>
</reference>
<proteinExistence type="predicted"/>
<gene>
    <name evidence="1" type="ORF">BPAG_LOCUS8015</name>
</gene>